<protein>
    <submittedName>
        <fullName evidence="7">MFS transporter</fullName>
    </submittedName>
</protein>
<reference evidence="7 8" key="1">
    <citation type="submission" date="2018-03" db="EMBL/GenBank/DDBJ databases">
        <title>Genomic Encyclopedia of Archaeal and Bacterial Type Strains, Phase II (KMG-II): from individual species to whole genera.</title>
        <authorList>
            <person name="Goeker M."/>
        </authorList>
    </citation>
    <scope>NUCLEOTIDE SEQUENCE [LARGE SCALE GENOMIC DNA]</scope>
    <source>
        <strain evidence="7 8">DSM 101533</strain>
    </source>
</reference>
<feature type="domain" description="Major facilitator superfamily (MFS) profile" evidence="6">
    <location>
        <begin position="200"/>
        <end position="391"/>
    </location>
</feature>
<feature type="transmembrane region" description="Helical" evidence="5">
    <location>
        <begin position="43"/>
        <end position="63"/>
    </location>
</feature>
<dbReference type="PANTHER" id="PTHR23514:SF13">
    <property type="entry name" value="INNER MEMBRANE PROTEIN YBJJ"/>
    <property type="match status" value="1"/>
</dbReference>
<proteinExistence type="predicted"/>
<evidence type="ECO:0000256" key="1">
    <source>
        <dbReference type="ARBA" id="ARBA00004141"/>
    </source>
</evidence>
<evidence type="ECO:0000313" key="8">
    <source>
        <dbReference type="Proteomes" id="UP000238007"/>
    </source>
</evidence>
<dbReference type="Gene3D" id="1.20.1250.20">
    <property type="entry name" value="MFS general substrate transporter like domains"/>
    <property type="match status" value="1"/>
</dbReference>
<gene>
    <name evidence="7" type="ORF">CLV80_102261</name>
</gene>
<dbReference type="SUPFAM" id="SSF103473">
    <property type="entry name" value="MFS general substrate transporter"/>
    <property type="match status" value="1"/>
</dbReference>
<evidence type="ECO:0000256" key="4">
    <source>
        <dbReference type="ARBA" id="ARBA00023136"/>
    </source>
</evidence>
<evidence type="ECO:0000256" key="5">
    <source>
        <dbReference type="SAM" id="Phobius"/>
    </source>
</evidence>
<feature type="transmembrane region" description="Helical" evidence="5">
    <location>
        <begin position="163"/>
        <end position="182"/>
    </location>
</feature>
<feature type="transmembrane region" description="Helical" evidence="5">
    <location>
        <begin position="265"/>
        <end position="285"/>
    </location>
</feature>
<feature type="transmembrane region" description="Helical" evidence="5">
    <location>
        <begin position="325"/>
        <end position="347"/>
    </location>
</feature>
<dbReference type="RefSeq" id="WP_106354956.1">
    <property type="nucleotide sequence ID" value="NZ_PVTP01000002.1"/>
</dbReference>
<accession>A0A2T0W394</accession>
<dbReference type="PANTHER" id="PTHR23514">
    <property type="entry name" value="BYPASS OF STOP CODON PROTEIN 6"/>
    <property type="match status" value="1"/>
</dbReference>
<dbReference type="Pfam" id="PF07690">
    <property type="entry name" value="MFS_1"/>
    <property type="match status" value="1"/>
</dbReference>
<keyword evidence="4 5" id="KW-0472">Membrane</keyword>
<dbReference type="AlphaFoldDB" id="A0A2T0W394"/>
<keyword evidence="2 5" id="KW-0812">Transmembrane</keyword>
<dbReference type="EMBL" id="PVTP01000002">
    <property type="protein sequence ID" value="PRY79616.1"/>
    <property type="molecule type" value="Genomic_DNA"/>
</dbReference>
<dbReference type="InterPro" id="IPR051788">
    <property type="entry name" value="MFS_Transporter"/>
</dbReference>
<dbReference type="InterPro" id="IPR011701">
    <property type="entry name" value="MFS"/>
</dbReference>
<feature type="transmembrane region" description="Helical" evidence="5">
    <location>
        <begin position="194"/>
        <end position="214"/>
    </location>
</feature>
<evidence type="ECO:0000256" key="2">
    <source>
        <dbReference type="ARBA" id="ARBA00022692"/>
    </source>
</evidence>
<dbReference type="GO" id="GO:0022857">
    <property type="term" value="F:transmembrane transporter activity"/>
    <property type="evidence" value="ECO:0007669"/>
    <property type="project" value="InterPro"/>
</dbReference>
<feature type="transmembrane region" description="Helical" evidence="5">
    <location>
        <begin position="234"/>
        <end position="253"/>
    </location>
</feature>
<feature type="transmembrane region" description="Helical" evidence="5">
    <location>
        <begin position="137"/>
        <end position="157"/>
    </location>
</feature>
<feature type="transmembrane region" description="Helical" evidence="5">
    <location>
        <begin position="353"/>
        <end position="375"/>
    </location>
</feature>
<dbReference type="PROSITE" id="PS50850">
    <property type="entry name" value="MFS"/>
    <property type="match status" value="1"/>
</dbReference>
<sequence length="391" mass="40379">MSILNALFLSRRPAAAFVVVGMFWGCFAAYVPHIKATLEVSDAMFGTLLLGSATGLVSSMWLAPIMDRWLGARALQVGVAFLAAAWLVPGLMSTPLAFAASLALVGLASGLLDVIMNARVSMLETTHETPLMNANHAMFSVAYGAAALVVAFTREAGLPPAPVFAGFAVLSCLIVSFVWMEVTDVAPDADSVNARYPLWPIVICGAVVLVAFMSEATVEAWSALHLERTLHGGAAEGALGPVMLGLTMAIGRFSGQAVAARWSEITVVIVAAIVSACGAVIAAFAPVPLVAYLGFGILGLGVSVIGPMGLALVGQLVAPHLRTEAIGRTAVIGFSGFFFAPVLMGVVSDAFGLRMAFAGVALLLLSAVPLALLIAKLPKWHKKGAGKAPTP</sequence>
<dbReference type="Proteomes" id="UP000238007">
    <property type="component" value="Unassembled WGS sequence"/>
</dbReference>
<feature type="transmembrane region" description="Helical" evidence="5">
    <location>
        <begin position="12"/>
        <end position="31"/>
    </location>
</feature>
<name>A0A2T0W394_9RHOB</name>
<keyword evidence="8" id="KW-1185">Reference proteome</keyword>
<dbReference type="InterPro" id="IPR036259">
    <property type="entry name" value="MFS_trans_sf"/>
</dbReference>
<dbReference type="InterPro" id="IPR020846">
    <property type="entry name" value="MFS_dom"/>
</dbReference>
<organism evidence="7 8">
    <name type="scientific">Yoonia maritima</name>
    <dbReference type="NCBI Taxonomy" id="1435347"/>
    <lineage>
        <taxon>Bacteria</taxon>
        <taxon>Pseudomonadati</taxon>
        <taxon>Pseudomonadota</taxon>
        <taxon>Alphaproteobacteria</taxon>
        <taxon>Rhodobacterales</taxon>
        <taxon>Paracoccaceae</taxon>
        <taxon>Yoonia</taxon>
    </lineage>
</organism>
<feature type="transmembrane region" description="Helical" evidence="5">
    <location>
        <begin position="95"/>
        <end position="116"/>
    </location>
</feature>
<evidence type="ECO:0000313" key="7">
    <source>
        <dbReference type="EMBL" id="PRY79616.1"/>
    </source>
</evidence>
<comment type="caution">
    <text evidence="7">The sequence shown here is derived from an EMBL/GenBank/DDBJ whole genome shotgun (WGS) entry which is preliminary data.</text>
</comment>
<keyword evidence="3 5" id="KW-1133">Transmembrane helix</keyword>
<evidence type="ECO:0000256" key="3">
    <source>
        <dbReference type="ARBA" id="ARBA00022989"/>
    </source>
</evidence>
<dbReference type="OrthoDB" id="5526080at2"/>
<evidence type="ECO:0000259" key="6">
    <source>
        <dbReference type="PROSITE" id="PS50850"/>
    </source>
</evidence>
<dbReference type="GO" id="GO:0016020">
    <property type="term" value="C:membrane"/>
    <property type="evidence" value="ECO:0007669"/>
    <property type="project" value="UniProtKB-SubCell"/>
</dbReference>
<feature type="transmembrane region" description="Helical" evidence="5">
    <location>
        <begin position="291"/>
        <end position="313"/>
    </location>
</feature>
<comment type="subcellular location">
    <subcellularLocation>
        <location evidence="1">Membrane</location>
        <topology evidence="1">Multi-pass membrane protein</topology>
    </subcellularLocation>
</comment>
<feature type="transmembrane region" description="Helical" evidence="5">
    <location>
        <begin position="70"/>
        <end position="89"/>
    </location>
</feature>